<dbReference type="PANTHER" id="PTHR13593">
    <property type="match status" value="1"/>
</dbReference>
<dbReference type="SUPFAM" id="SSF51695">
    <property type="entry name" value="PLC-like phosphodiesterases"/>
    <property type="match status" value="1"/>
</dbReference>
<dbReference type="GO" id="GO:0008081">
    <property type="term" value="F:phosphoric diester hydrolase activity"/>
    <property type="evidence" value="ECO:0007669"/>
    <property type="project" value="InterPro"/>
</dbReference>
<dbReference type="InterPro" id="IPR017946">
    <property type="entry name" value="PLC-like_Pdiesterase_TIM-brl"/>
</dbReference>
<dbReference type="PANTHER" id="PTHR13593:SF103">
    <property type="entry name" value="RE10370P"/>
    <property type="match status" value="1"/>
</dbReference>
<dbReference type="GO" id="GO:0006629">
    <property type="term" value="P:lipid metabolic process"/>
    <property type="evidence" value="ECO:0007669"/>
    <property type="project" value="InterPro"/>
</dbReference>
<dbReference type="PROSITE" id="PS50007">
    <property type="entry name" value="PIPLC_X_DOMAIN"/>
    <property type="match status" value="1"/>
</dbReference>
<name>A0AAW1U0T5_9CUCU</name>
<dbReference type="InterPro" id="IPR051057">
    <property type="entry name" value="PI-PLC_domain"/>
</dbReference>
<proteinExistence type="predicted"/>
<evidence type="ECO:0000313" key="2">
    <source>
        <dbReference type="EMBL" id="KAK9874558.1"/>
    </source>
</evidence>
<evidence type="ECO:0000313" key="3">
    <source>
        <dbReference type="Proteomes" id="UP001431783"/>
    </source>
</evidence>
<dbReference type="EMBL" id="JARQZJ010000032">
    <property type="protein sequence ID" value="KAK9874558.1"/>
    <property type="molecule type" value="Genomic_DNA"/>
</dbReference>
<keyword evidence="3" id="KW-1185">Reference proteome</keyword>
<accession>A0AAW1U0T5</accession>
<feature type="signal peptide" evidence="1">
    <location>
        <begin position="1"/>
        <end position="22"/>
    </location>
</feature>
<feature type="chain" id="PRO_5043396624" evidence="1">
    <location>
        <begin position="23"/>
        <end position="430"/>
    </location>
</feature>
<reference evidence="2 3" key="1">
    <citation type="submission" date="2023-03" db="EMBL/GenBank/DDBJ databases">
        <title>Genome insight into feeding habits of ladybird beetles.</title>
        <authorList>
            <person name="Li H.-S."/>
            <person name="Huang Y.-H."/>
            <person name="Pang H."/>
        </authorList>
    </citation>
    <scope>NUCLEOTIDE SEQUENCE [LARGE SCALE GENOMIC DNA]</scope>
    <source>
        <strain evidence="2">SYSU_2023b</strain>
        <tissue evidence="2">Whole body</tissue>
    </source>
</reference>
<organism evidence="2 3">
    <name type="scientific">Henosepilachna vigintioctopunctata</name>
    <dbReference type="NCBI Taxonomy" id="420089"/>
    <lineage>
        <taxon>Eukaryota</taxon>
        <taxon>Metazoa</taxon>
        <taxon>Ecdysozoa</taxon>
        <taxon>Arthropoda</taxon>
        <taxon>Hexapoda</taxon>
        <taxon>Insecta</taxon>
        <taxon>Pterygota</taxon>
        <taxon>Neoptera</taxon>
        <taxon>Endopterygota</taxon>
        <taxon>Coleoptera</taxon>
        <taxon>Polyphaga</taxon>
        <taxon>Cucujiformia</taxon>
        <taxon>Coccinelloidea</taxon>
        <taxon>Coccinellidae</taxon>
        <taxon>Epilachninae</taxon>
        <taxon>Epilachnini</taxon>
        <taxon>Henosepilachna</taxon>
    </lineage>
</organism>
<keyword evidence="1" id="KW-0732">Signal</keyword>
<dbReference type="AlphaFoldDB" id="A0AAW1U0T5"/>
<sequence>MNIYSMIEKWFFSMFYLFLGMSNNGELADAGGTTTRCGNVFITVSALKNSHIELNWENQCGKDDLTPARIALYNKDIRTANEKDVIMYDSVVAALYPKGMYRTNITFNKETWPENWKYKSNTLQDEEGQNFPYWIVSFSNDDRIIDIQSLKLQPTWMNDNREKLKRHQIGDLVIPGTHDSGCYSGVLLFQNYILTQDFSIWDQLVFGNRYLDLRIAFQHDGEFYINHDLIRVKKLEIVYRQIKEFITRSPSEIIVLDFHRFPYPTQWSHELHEKFIKYTLDYFGDYVLPKNNNDGPKGPTLEQIWNSKKNIILAYGEKGYAETHPQLWNPVQQAWANTINVSTLKQYLQNFMDSGSYKTTMFNALMAELTPRPIDIITSKNNLRQLANDVNPSLTKWVRDEWYGKVNIIATDYFLGNNLIEVAIDVNRNR</sequence>
<dbReference type="Gene3D" id="3.20.20.190">
    <property type="entry name" value="Phosphatidylinositol (PI) phosphodiesterase"/>
    <property type="match status" value="1"/>
</dbReference>
<comment type="caution">
    <text evidence="2">The sequence shown here is derived from an EMBL/GenBank/DDBJ whole genome shotgun (WGS) entry which is preliminary data.</text>
</comment>
<protein>
    <submittedName>
        <fullName evidence="2">Uncharacterized protein</fullName>
    </submittedName>
</protein>
<dbReference type="Proteomes" id="UP001431783">
    <property type="component" value="Unassembled WGS sequence"/>
</dbReference>
<gene>
    <name evidence="2" type="ORF">WA026_005393</name>
</gene>
<evidence type="ECO:0000256" key="1">
    <source>
        <dbReference type="SAM" id="SignalP"/>
    </source>
</evidence>